<dbReference type="InterPro" id="IPR000073">
    <property type="entry name" value="AB_hydrolase_1"/>
</dbReference>
<proteinExistence type="predicted"/>
<evidence type="ECO:0000313" key="2">
    <source>
        <dbReference type="EMBL" id="STX28284.1"/>
    </source>
</evidence>
<protein>
    <submittedName>
        <fullName evidence="2">Lipolytic protein</fullName>
        <ecNumber evidence="2">3.1.1.24</ecNumber>
    </submittedName>
</protein>
<dbReference type="AlphaFoldDB" id="A0A378I785"/>
<dbReference type="EC" id="3.1.1.24" evidence="2"/>
<name>A0A378I785_9GAMM</name>
<dbReference type="PANTHER" id="PTHR43798">
    <property type="entry name" value="MONOACYLGLYCEROL LIPASE"/>
    <property type="match status" value="1"/>
</dbReference>
<dbReference type="RefSeq" id="WP_115302045.1">
    <property type="nucleotide sequence ID" value="NZ_CAAAHO010000001.1"/>
</dbReference>
<sequence length="292" mass="32127">MYNLISQIRIIILLAIFILGPAAYARTFQTSDNRFIGYTDIGQGRPIVLIHAFPTDRRLWELATQDLEDALQGSNGLRIISLDLWGFGQSSSANGQAITMVDYAREVNELLNHLQIQQAVIGGESMGGYITLAFLASFPEKVEGLILSNTQSIADSLEAKANREATAKDVLEHGTENLINGFMSKALSPTASEKTKLFLKHILERQDKMAIASALRGMALRPDTSDILTNSPIPILILSGEKDVLISPQQSENMHKLAKHSKLVLIPDAGHLASLEQPKQWMQAVVAMFSYK</sequence>
<dbReference type="InterPro" id="IPR000639">
    <property type="entry name" value="Epox_hydrolase-like"/>
</dbReference>
<dbReference type="Proteomes" id="UP000254968">
    <property type="component" value="Unassembled WGS sequence"/>
</dbReference>
<dbReference type="GO" id="GO:0047570">
    <property type="term" value="F:3-oxoadipate enol-lactonase activity"/>
    <property type="evidence" value="ECO:0007669"/>
    <property type="project" value="UniProtKB-EC"/>
</dbReference>
<dbReference type="Pfam" id="PF00561">
    <property type="entry name" value="Abhydrolase_1"/>
    <property type="match status" value="1"/>
</dbReference>
<reference evidence="2 3" key="1">
    <citation type="submission" date="2018-06" db="EMBL/GenBank/DDBJ databases">
        <authorList>
            <consortium name="Pathogen Informatics"/>
            <person name="Doyle S."/>
        </authorList>
    </citation>
    <scope>NUCLEOTIDE SEQUENCE [LARGE SCALE GENOMIC DNA]</scope>
    <source>
        <strain evidence="2 3">NCTC13315</strain>
    </source>
</reference>
<organism evidence="2 3">
    <name type="scientific">Legionella beliardensis</name>
    <dbReference type="NCBI Taxonomy" id="91822"/>
    <lineage>
        <taxon>Bacteria</taxon>
        <taxon>Pseudomonadati</taxon>
        <taxon>Pseudomonadota</taxon>
        <taxon>Gammaproteobacteria</taxon>
        <taxon>Legionellales</taxon>
        <taxon>Legionellaceae</taxon>
        <taxon>Legionella</taxon>
    </lineage>
</organism>
<feature type="domain" description="AB hydrolase-1" evidence="1">
    <location>
        <begin position="46"/>
        <end position="277"/>
    </location>
</feature>
<dbReference type="InterPro" id="IPR029058">
    <property type="entry name" value="AB_hydrolase_fold"/>
</dbReference>
<evidence type="ECO:0000259" key="1">
    <source>
        <dbReference type="Pfam" id="PF00561"/>
    </source>
</evidence>
<accession>A0A378I785</accession>
<dbReference type="OrthoDB" id="9779853at2"/>
<dbReference type="Gene3D" id="3.40.50.1820">
    <property type="entry name" value="alpha/beta hydrolase"/>
    <property type="match status" value="1"/>
</dbReference>
<gene>
    <name evidence="2" type="primary">catD</name>
    <name evidence="2" type="ORF">NCTC13315_00812</name>
</gene>
<dbReference type="SUPFAM" id="SSF53474">
    <property type="entry name" value="alpha/beta-Hydrolases"/>
    <property type="match status" value="1"/>
</dbReference>
<dbReference type="PRINTS" id="PR00412">
    <property type="entry name" value="EPOXHYDRLASE"/>
</dbReference>
<dbReference type="PRINTS" id="PR00111">
    <property type="entry name" value="ABHYDROLASE"/>
</dbReference>
<keyword evidence="2" id="KW-0378">Hydrolase</keyword>
<keyword evidence="3" id="KW-1185">Reference proteome</keyword>
<dbReference type="InterPro" id="IPR050266">
    <property type="entry name" value="AB_hydrolase_sf"/>
</dbReference>
<dbReference type="EMBL" id="UGNV01000001">
    <property type="protein sequence ID" value="STX28284.1"/>
    <property type="molecule type" value="Genomic_DNA"/>
</dbReference>
<evidence type="ECO:0000313" key="3">
    <source>
        <dbReference type="Proteomes" id="UP000254968"/>
    </source>
</evidence>